<dbReference type="InterPro" id="IPR053136">
    <property type="entry name" value="UTP_pyrophosphatase-like"/>
</dbReference>
<dbReference type="CDD" id="cd07344">
    <property type="entry name" value="M48_yhfN_like"/>
    <property type="match status" value="1"/>
</dbReference>
<organism evidence="2 3">
    <name type="scientific">Nitratidesulfovibrio vulgaris (strain DP4)</name>
    <name type="common">Desulfovibrio vulgaris</name>
    <dbReference type="NCBI Taxonomy" id="391774"/>
    <lineage>
        <taxon>Bacteria</taxon>
        <taxon>Pseudomonadati</taxon>
        <taxon>Thermodesulfobacteriota</taxon>
        <taxon>Desulfovibrionia</taxon>
        <taxon>Desulfovibrionales</taxon>
        <taxon>Desulfovibrionaceae</taxon>
        <taxon>Nitratidesulfovibrio</taxon>
    </lineage>
</organism>
<name>A0A0H3A8X2_NITV4</name>
<dbReference type="AlphaFoldDB" id="A0A0H3A8X2"/>
<dbReference type="HOGENOM" id="CLU_065947_0_0_7"/>
<proteinExistence type="predicted"/>
<evidence type="ECO:0000259" key="1">
    <source>
        <dbReference type="Pfam" id="PF01863"/>
    </source>
</evidence>
<reference evidence="3" key="1">
    <citation type="journal article" date="2009" name="Environ. Microbiol.">
        <title>Contribution of mobile genetic elements to Desulfovibrio vulgaris genome plasticity.</title>
        <authorList>
            <person name="Walker C.B."/>
            <person name="Stolyar S."/>
            <person name="Chivian D."/>
            <person name="Pinel N."/>
            <person name="Gabster J.A."/>
            <person name="Dehal P.S."/>
            <person name="He Z."/>
            <person name="Yang Z.K."/>
            <person name="Yen H.C."/>
            <person name="Zhou J."/>
            <person name="Wall J.D."/>
            <person name="Hazen T.C."/>
            <person name="Arkin A.P."/>
            <person name="Stahl D.A."/>
        </authorList>
    </citation>
    <scope>NUCLEOTIDE SEQUENCE [LARGE SCALE GENOMIC DNA]</scope>
    <source>
        <strain evidence="3">DP4</strain>
    </source>
</reference>
<dbReference type="PANTHER" id="PTHR30399:SF1">
    <property type="entry name" value="UTP PYROPHOSPHATASE"/>
    <property type="match status" value="1"/>
</dbReference>
<evidence type="ECO:0000313" key="2">
    <source>
        <dbReference type="EMBL" id="ABM28789.1"/>
    </source>
</evidence>
<dbReference type="InterPro" id="IPR002725">
    <property type="entry name" value="YgjP-like_metallopeptidase"/>
</dbReference>
<dbReference type="KEGG" id="dvl:Dvul_1772"/>
<dbReference type="Proteomes" id="UP000009173">
    <property type="component" value="Chromosome"/>
</dbReference>
<dbReference type="Pfam" id="PF01863">
    <property type="entry name" value="YgjP-like"/>
    <property type="match status" value="1"/>
</dbReference>
<evidence type="ECO:0000313" key="3">
    <source>
        <dbReference type="Proteomes" id="UP000009173"/>
    </source>
</evidence>
<dbReference type="RefSeq" id="WP_011792456.1">
    <property type="nucleotide sequence ID" value="NC_008751.1"/>
</dbReference>
<dbReference type="Gene3D" id="3.30.2010.10">
    <property type="entry name" value="Metalloproteases ('zincins'), catalytic domain"/>
    <property type="match status" value="1"/>
</dbReference>
<dbReference type="EMBL" id="CP000527">
    <property type="protein sequence ID" value="ABM28789.1"/>
    <property type="molecule type" value="Genomic_DNA"/>
</dbReference>
<sequence length="232" mass="25814">MSSVFPDPLSGLFSVRKSQKARRISLRVVSGRLEVVLPRGVSESVVPEVLARHQKWIERHLSGFRDVHHARGAALVPDRICLVALNESFRVEIGDGGSGRVKAENLVVVPQETAHAVVGLRKWLCRVARSFFLSELGSCAATTGLEWGALRVGMPKTRWGSCSCRGTISLNARLLFLAPSLVRHVVIHELCHLKHPNHGRMFHELLQSFDPLAVIHARQLKYARYAIPMWAA</sequence>
<dbReference type="PANTHER" id="PTHR30399">
    <property type="entry name" value="UNCHARACTERIZED PROTEIN YGJP"/>
    <property type="match status" value="1"/>
</dbReference>
<gene>
    <name evidence="2" type="ordered locus">Dvul_1772</name>
</gene>
<protein>
    <recommendedName>
        <fullName evidence="1">YgjP-like metallopeptidase domain-containing protein</fullName>
    </recommendedName>
</protein>
<accession>A0A0H3A8X2</accession>
<feature type="domain" description="YgjP-like metallopeptidase" evidence="1">
    <location>
        <begin position="22"/>
        <end position="221"/>
    </location>
</feature>